<dbReference type="PRINTS" id="PR00111">
    <property type="entry name" value="ABHYDROLASE"/>
</dbReference>
<dbReference type="InterPro" id="IPR000073">
    <property type="entry name" value="AB_hydrolase_1"/>
</dbReference>
<dbReference type="EMBL" id="VFOQ01000002">
    <property type="protein sequence ID" value="TQL56701.1"/>
    <property type="molecule type" value="Genomic_DNA"/>
</dbReference>
<dbReference type="InterPro" id="IPR050266">
    <property type="entry name" value="AB_hydrolase_sf"/>
</dbReference>
<dbReference type="PANTHER" id="PTHR43798">
    <property type="entry name" value="MONOACYLGLYCEROL LIPASE"/>
    <property type="match status" value="1"/>
</dbReference>
<evidence type="ECO:0000313" key="2">
    <source>
        <dbReference type="EMBL" id="TQL56701.1"/>
    </source>
</evidence>
<dbReference type="SUPFAM" id="SSF53474">
    <property type="entry name" value="alpha/beta-Hydrolases"/>
    <property type="match status" value="1"/>
</dbReference>
<accession>A0A542Z8Q9</accession>
<protein>
    <submittedName>
        <fullName evidence="2">Pimeloyl-ACP methyl ester carboxylesterase</fullName>
    </submittedName>
</protein>
<name>A0A542Z8Q9_9MICO</name>
<gene>
    <name evidence="2" type="ORF">FB474_3462</name>
</gene>
<evidence type="ECO:0000313" key="3">
    <source>
        <dbReference type="Proteomes" id="UP000319514"/>
    </source>
</evidence>
<dbReference type="OrthoDB" id="27092at2"/>
<keyword evidence="3" id="KW-1185">Reference proteome</keyword>
<dbReference type="PANTHER" id="PTHR43798:SF33">
    <property type="entry name" value="HYDROLASE, PUTATIVE (AFU_ORTHOLOGUE AFUA_2G14860)-RELATED"/>
    <property type="match status" value="1"/>
</dbReference>
<comment type="caution">
    <text evidence="2">The sequence shown here is derived from an EMBL/GenBank/DDBJ whole genome shotgun (WGS) entry which is preliminary data.</text>
</comment>
<sequence>MRTAAVSLHGHRISYREAGDPRLPVLLLVHGITSSSATWEPVIPGLAEHAHVIAPDLLGHGESDKPATDYSLGALASLVRDLLLRLGHDRASVVGHSLGGGVAMQFAYQYYEHCDRMVLVSSGGLGREVSLALRAATLPGAELVLPVIAHRRVPTPAWPCPRLLERLPIRLQPSMVEAARGYASLADLPARSAFVHTLRSVVGPGGQRVSATDRLYLAQGRPTLIVWGAGDTLIPVAHARAAHAALAGSTLEVFEKSGHFPHQDEPARFVRTVVDFLQTTQTSPLDRAALRALLTAGEAGDQRPSR</sequence>
<dbReference type="Pfam" id="PF00561">
    <property type="entry name" value="Abhydrolase_1"/>
    <property type="match status" value="1"/>
</dbReference>
<feature type="domain" description="AB hydrolase-1" evidence="1">
    <location>
        <begin position="24"/>
        <end position="122"/>
    </location>
</feature>
<dbReference type="AlphaFoldDB" id="A0A542Z8Q9"/>
<evidence type="ECO:0000259" key="1">
    <source>
        <dbReference type="Pfam" id="PF00561"/>
    </source>
</evidence>
<reference evidence="2 3" key="1">
    <citation type="submission" date="2019-06" db="EMBL/GenBank/DDBJ databases">
        <title>Sequencing the genomes of 1000 actinobacteria strains.</title>
        <authorList>
            <person name="Klenk H.-P."/>
        </authorList>
    </citation>
    <scope>NUCLEOTIDE SEQUENCE [LARGE SCALE GENOMIC DNA]</scope>
    <source>
        <strain evidence="2 3">DSM 18082</strain>
    </source>
</reference>
<dbReference type="Gene3D" id="3.40.50.1820">
    <property type="entry name" value="alpha/beta hydrolase"/>
    <property type="match status" value="1"/>
</dbReference>
<organism evidence="2 3">
    <name type="scientific">Oryzihumus leptocrescens</name>
    <dbReference type="NCBI Taxonomy" id="297536"/>
    <lineage>
        <taxon>Bacteria</taxon>
        <taxon>Bacillati</taxon>
        <taxon>Actinomycetota</taxon>
        <taxon>Actinomycetes</taxon>
        <taxon>Micrococcales</taxon>
        <taxon>Intrasporangiaceae</taxon>
        <taxon>Oryzihumus</taxon>
    </lineage>
</organism>
<proteinExistence type="predicted"/>
<dbReference type="Proteomes" id="UP000319514">
    <property type="component" value="Unassembled WGS sequence"/>
</dbReference>
<dbReference type="GO" id="GO:0016020">
    <property type="term" value="C:membrane"/>
    <property type="evidence" value="ECO:0007669"/>
    <property type="project" value="TreeGrafter"/>
</dbReference>
<dbReference type="InterPro" id="IPR029058">
    <property type="entry name" value="AB_hydrolase_fold"/>
</dbReference>
<dbReference type="GO" id="GO:0003824">
    <property type="term" value="F:catalytic activity"/>
    <property type="evidence" value="ECO:0007669"/>
    <property type="project" value="UniProtKB-ARBA"/>
</dbReference>